<dbReference type="Proteomes" id="UP000219285">
    <property type="component" value="Chromosome"/>
</dbReference>
<dbReference type="RefSeq" id="WP_075608505.1">
    <property type="nucleotide sequence ID" value="NZ_CP052766.1"/>
</dbReference>
<keyword evidence="3" id="KW-1185">Reference proteome</keyword>
<evidence type="ECO:0000313" key="3">
    <source>
        <dbReference type="Proteomes" id="UP000219285"/>
    </source>
</evidence>
<evidence type="ECO:0000256" key="1">
    <source>
        <dbReference type="SAM" id="SignalP"/>
    </source>
</evidence>
<accession>A0A6M4MCC8</accession>
<proteinExistence type="predicted"/>
<dbReference type="EMBL" id="CP052766">
    <property type="protein sequence ID" value="QJR80185.1"/>
    <property type="molecule type" value="Genomic_DNA"/>
</dbReference>
<dbReference type="SMART" id="SM00710">
    <property type="entry name" value="PbH1"/>
    <property type="match status" value="6"/>
</dbReference>
<dbReference type="InterPro" id="IPR011050">
    <property type="entry name" value="Pectin_lyase_fold/virulence"/>
</dbReference>
<protein>
    <submittedName>
        <fullName evidence="2">Right-handed parallel beta-helix repeat-containing protein</fullName>
    </submittedName>
</protein>
<dbReference type="InterPro" id="IPR006626">
    <property type="entry name" value="PbH1"/>
</dbReference>
<sequence>MQISPFYSLFIIFLLSAGSALTACAPVSSQTTQAPSFPGQPGNAALQKIEEQQITTVEEATTLVANLAAAKKYSRLMKNLPTADNTQAAELLMQLRSGTPLLQAVNQLVADNPEATRAYVKAAMVLFPLERYEVYRSLKASSEIEAGKLNKWASSAGVLVAETVPVALSNDGSVFIQPLIESASVTLSGVTETTQATLQYREAGNSDTPWKSGRELVWEPVNSVLTGPIVYLQPATSYEIKISLKEGDRVTDEISQKFTTRPDKPPFDPAKTYKLADIYRGGTLDLEELNIQGSPDGWVKIVGDENTPIVADEDDKHAIFVGDNSYIYFENITVRGGRVHAVYGENAHHLWINKCDISNWGREPKIMKNGIAFEEEGAGPINYDAGLYFRQSGVITVENCYVHDPVPSANDWSVAHPKGPTAFLAHANHPDPEFKGQIILRNNVFTGAPDHRFNDVIEGRKNAEALGGFVRDSAIYNNILAYANDDGIELDGGQSNVLFYNNDVSHTYTGISAIPVRVGPSFIFNNFIHDLGDQTGKQWAAIKLGGLLTAPMGRAYILHNLITVARNGLTASRFQDDSTFWILAQNNIIVTEKDNNMVGYNVYDPEQFAGSLFINNFMYNVASGEPKVNAVITEPYVYEKLQSLHGVQQVLEAQGSMLLPVCDKYYINNITQLSEDGKNYIYGIIK</sequence>
<dbReference type="OrthoDB" id="6197160at2"/>
<feature type="chain" id="PRO_5028818950" evidence="1">
    <location>
        <begin position="23"/>
        <end position="686"/>
    </location>
</feature>
<keyword evidence="1" id="KW-0732">Signal</keyword>
<gene>
    <name evidence="2" type="ORF">CA267_005045</name>
</gene>
<dbReference type="Gene3D" id="2.160.20.10">
    <property type="entry name" value="Single-stranded right-handed beta-helix, Pectin lyase-like"/>
    <property type="match status" value="1"/>
</dbReference>
<reference evidence="3" key="1">
    <citation type="submission" date="2014-12" db="EMBL/GenBank/DDBJ databases">
        <title>Complete genome sequence of a multi-drug resistant Klebsiella pneumoniae.</title>
        <authorList>
            <person name="Hua X."/>
            <person name="Chen Q."/>
            <person name="Li X."/>
            <person name="Feng Y."/>
            <person name="Ruan Z."/>
            <person name="Yu Y."/>
        </authorList>
    </citation>
    <scope>NUCLEOTIDE SEQUENCE [LARGE SCALE GENOMIC DNA]</scope>
    <source>
        <strain evidence="3">5.12</strain>
    </source>
</reference>
<feature type="signal peptide" evidence="1">
    <location>
        <begin position="1"/>
        <end position="22"/>
    </location>
</feature>
<organism evidence="2 3">
    <name type="scientific">Alteromonas pelagimontana</name>
    <dbReference type="NCBI Taxonomy" id="1858656"/>
    <lineage>
        <taxon>Bacteria</taxon>
        <taxon>Pseudomonadati</taxon>
        <taxon>Pseudomonadota</taxon>
        <taxon>Gammaproteobacteria</taxon>
        <taxon>Alteromonadales</taxon>
        <taxon>Alteromonadaceae</taxon>
        <taxon>Alteromonas/Salinimonas group</taxon>
        <taxon>Alteromonas</taxon>
    </lineage>
</organism>
<dbReference type="InterPro" id="IPR012334">
    <property type="entry name" value="Pectin_lyas_fold"/>
</dbReference>
<reference evidence="2 3" key="2">
    <citation type="submission" date="2020-04" db="EMBL/GenBank/DDBJ databases">
        <title>Complete genome sequence of Alteromonas pelagimontana 5.12T.</title>
        <authorList>
            <person name="Sinha R.K."/>
            <person name="Krishnan K.P."/>
            <person name="Kurian J.P."/>
        </authorList>
    </citation>
    <scope>NUCLEOTIDE SEQUENCE [LARGE SCALE GENOMIC DNA]</scope>
    <source>
        <strain evidence="2 3">5.12</strain>
    </source>
</reference>
<dbReference type="SUPFAM" id="SSF51126">
    <property type="entry name" value="Pectin lyase-like"/>
    <property type="match status" value="1"/>
</dbReference>
<name>A0A6M4MCC8_9ALTE</name>
<dbReference type="AlphaFoldDB" id="A0A6M4MCC8"/>
<evidence type="ECO:0000313" key="2">
    <source>
        <dbReference type="EMBL" id="QJR80185.1"/>
    </source>
</evidence>
<dbReference type="KEGG" id="apel:CA267_005045"/>